<dbReference type="EMBL" id="CAJOBC010121193">
    <property type="protein sequence ID" value="CAF4575025.1"/>
    <property type="molecule type" value="Genomic_DNA"/>
</dbReference>
<evidence type="ECO:0000313" key="1">
    <source>
        <dbReference type="EMBL" id="CAF1649536.1"/>
    </source>
</evidence>
<evidence type="ECO:0000313" key="2">
    <source>
        <dbReference type="EMBL" id="CAF4575025.1"/>
    </source>
</evidence>
<evidence type="ECO:0000313" key="3">
    <source>
        <dbReference type="Proteomes" id="UP000663829"/>
    </source>
</evidence>
<proteinExistence type="predicted"/>
<comment type="caution">
    <text evidence="1">The sequence shown here is derived from an EMBL/GenBank/DDBJ whole genome shotgun (WGS) entry which is preliminary data.</text>
</comment>
<name>A0A816E9D1_9BILA</name>
<dbReference type="Proteomes" id="UP000681722">
    <property type="component" value="Unassembled WGS sequence"/>
</dbReference>
<dbReference type="Proteomes" id="UP000663829">
    <property type="component" value="Unassembled WGS sequence"/>
</dbReference>
<sequence>MTANDIVNSDDTNQYRFQYLEKKFESIDGKQNRDYFIKWYVEIELLIASYYLRLLTQGNAWKTKVIYVHI</sequence>
<dbReference type="EMBL" id="CAJNOQ010050809">
    <property type="protein sequence ID" value="CAF1649536.1"/>
    <property type="molecule type" value="Genomic_DNA"/>
</dbReference>
<accession>A0A816E9D1</accession>
<dbReference type="AlphaFoldDB" id="A0A816E9D1"/>
<protein>
    <submittedName>
        <fullName evidence="1">Uncharacterized protein</fullName>
    </submittedName>
</protein>
<organism evidence="1 3">
    <name type="scientific">Didymodactylos carnosus</name>
    <dbReference type="NCBI Taxonomy" id="1234261"/>
    <lineage>
        <taxon>Eukaryota</taxon>
        <taxon>Metazoa</taxon>
        <taxon>Spiralia</taxon>
        <taxon>Gnathifera</taxon>
        <taxon>Rotifera</taxon>
        <taxon>Eurotatoria</taxon>
        <taxon>Bdelloidea</taxon>
        <taxon>Philodinida</taxon>
        <taxon>Philodinidae</taxon>
        <taxon>Didymodactylos</taxon>
    </lineage>
</organism>
<keyword evidence="3" id="KW-1185">Reference proteome</keyword>
<reference evidence="1" key="1">
    <citation type="submission" date="2021-02" db="EMBL/GenBank/DDBJ databases">
        <authorList>
            <person name="Nowell W R."/>
        </authorList>
    </citation>
    <scope>NUCLEOTIDE SEQUENCE</scope>
</reference>
<gene>
    <name evidence="1" type="ORF">GPM918_LOCUS45430</name>
    <name evidence="2" type="ORF">SRO942_LOCUS47920</name>
</gene>